<proteinExistence type="inferred from homology"/>
<dbReference type="Gene3D" id="3.40.50.150">
    <property type="entry name" value="Vaccinia Virus protein VP39"/>
    <property type="match status" value="1"/>
</dbReference>
<dbReference type="HOGENOM" id="CLU_067676_1_2_1"/>
<dbReference type="RefSeq" id="XP_007405415.1">
    <property type="nucleotide sequence ID" value="XM_007405353.1"/>
</dbReference>
<keyword evidence="1" id="KW-0489">Methyltransferase</keyword>
<dbReference type="VEuPathDB" id="FungiDB:MELLADRAFT_70749"/>
<evidence type="ECO:0000313" key="5">
    <source>
        <dbReference type="EMBL" id="EGG11780.1"/>
    </source>
</evidence>
<dbReference type="GO" id="GO:0008757">
    <property type="term" value="F:S-adenosylmethionine-dependent methyltransferase activity"/>
    <property type="evidence" value="ECO:0007669"/>
    <property type="project" value="TreeGrafter"/>
</dbReference>
<dbReference type="InterPro" id="IPR029063">
    <property type="entry name" value="SAM-dependent_MTases_sf"/>
</dbReference>
<evidence type="ECO:0000256" key="1">
    <source>
        <dbReference type="ARBA" id="ARBA00022603"/>
    </source>
</evidence>
<dbReference type="InterPro" id="IPR050362">
    <property type="entry name" value="Cation-dep_OMT"/>
</dbReference>
<dbReference type="InParanoid" id="F4R7I7"/>
<dbReference type="STRING" id="747676.F4R7I7"/>
<dbReference type="AlphaFoldDB" id="F4R7I7"/>
<comment type="similarity">
    <text evidence="4">Belongs to the class I-like SAM-binding methyltransferase superfamily. Cation-dependent O-methyltransferase family.</text>
</comment>
<dbReference type="Pfam" id="PF01596">
    <property type="entry name" value="Methyltransf_3"/>
    <property type="match status" value="1"/>
</dbReference>
<dbReference type="CDD" id="cd02440">
    <property type="entry name" value="AdoMet_MTases"/>
    <property type="match status" value="1"/>
</dbReference>
<dbReference type="PANTHER" id="PTHR10509:SF14">
    <property type="entry name" value="CAFFEOYL-COA O-METHYLTRANSFERASE 3-RELATED"/>
    <property type="match status" value="1"/>
</dbReference>
<protein>
    <recommendedName>
        <fullName evidence="7">O-methyltransferase</fullName>
    </recommendedName>
</protein>
<dbReference type="EMBL" id="GL883092">
    <property type="protein sequence ID" value="EGG11780.1"/>
    <property type="molecule type" value="Genomic_DNA"/>
</dbReference>
<gene>
    <name evidence="5" type="ORF">MELLADRAFT_70749</name>
</gene>
<reference evidence="6" key="1">
    <citation type="journal article" date="2011" name="Proc. Natl. Acad. Sci. U.S.A.">
        <title>Obligate biotrophy features unraveled by the genomic analysis of rust fungi.</title>
        <authorList>
            <person name="Duplessis S."/>
            <person name="Cuomo C.A."/>
            <person name="Lin Y.-C."/>
            <person name="Aerts A."/>
            <person name="Tisserant E."/>
            <person name="Veneault-Fourrey C."/>
            <person name="Joly D.L."/>
            <person name="Hacquard S."/>
            <person name="Amselem J."/>
            <person name="Cantarel B.L."/>
            <person name="Chiu R."/>
            <person name="Coutinho P.M."/>
            <person name="Feau N."/>
            <person name="Field M."/>
            <person name="Frey P."/>
            <person name="Gelhaye E."/>
            <person name="Goldberg J."/>
            <person name="Grabherr M.G."/>
            <person name="Kodira C.D."/>
            <person name="Kohler A."/>
            <person name="Kuees U."/>
            <person name="Lindquist E.A."/>
            <person name="Lucas S.M."/>
            <person name="Mago R."/>
            <person name="Mauceli E."/>
            <person name="Morin E."/>
            <person name="Murat C."/>
            <person name="Pangilinan J.L."/>
            <person name="Park R."/>
            <person name="Pearson M."/>
            <person name="Quesneville H."/>
            <person name="Rouhier N."/>
            <person name="Sakthikumar S."/>
            <person name="Salamov A.A."/>
            <person name="Schmutz J."/>
            <person name="Selles B."/>
            <person name="Shapiro H."/>
            <person name="Tanguay P."/>
            <person name="Tuskan G.A."/>
            <person name="Henrissat B."/>
            <person name="Van de Peer Y."/>
            <person name="Rouze P."/>
            <person name="Ellis J.G."/>
            <person name="Dodds P.N."/>
            <person name="Schein J.E."/>
            <person name="Zhong S."/>
            <person name="Hamelin R.C."/>
            <person name="Grigoriev I.V."/>
            <person name="Szabo L.J."/>
            <person name="Martin F."/>
        </authorList>
    </citation>
    <scope>NUCLEOTIDE SEQUENCE [LARGE SCALE GENOMIC DNA]</scope>
    <source>
        <strain evidence="6">98AG31 / pathotype 3-4-7</strain>
    </source>
</reference>
<name>F4R7I7_MELLP</name>
<keyword evidence="3" id="KW-0949">S-adenosyl-L-methionine</keyword>
<evidence type="ECO:0000256" key="2">
    <source>
        <dbReference type="ARBA" id="ARBA00022679"/>
    </source>
</evidence>
<dbReference type="PROSITE" id="PS51682">
    <property type="entry name" value="SAM_OMT_I"/>
    <property type="match status" value="1"/>
</dbReference>
<dbReference type="KEGG" id="mlr:MELLADRAFT_70749"/>
<evidence type="ECO:0000256" key="4">
    <source>
        <dbReference type="ARBA" id="ARBA00023453"/>
    </source>
</evidence>
<keyword evidence="6" id="KW-1185">Reference proteome</keyword>
<dbReference type="GO" id="GO:0008171">
    <property type="term" value="F:O-methyltransferase activity"/>
    <property type="evidence" value="ECO:0007669"/>
    <property type="project" value="InterPro"/>
</dbReference>
<accession>F4R7I7</accession>
<dbReference type="PANTHER" id="PTHR10509">
    <property type="entry name" value="O-METHYLTRANSFERASE-RELATED"/>
    <property type="match status" value="1"/>
</dbReference>
<evidence type="ECO:0000256" key="3">
    <source>
        <dbReference type="ARBA" id="ARBA00022691"/>
    </source>
</evidence>
<dbReference type="SUPFAM" id="SSF53335">
    <property type="entry name" value="S-adenosyl-L-methionine-dependent methyltransferases"/>
    <property type="match status" value="1"/>
</dbReference>
<dbReference type="OrthoDB" id="10251242at2759"/>
<dbReference type="GeneID" id="18931625"/>
<dbReference type="Proteomes" id="UP000001072">
    <property type="component" value="Unassembled WGS sequence"/>
</dbReference>
<dbReference type="InterPro" id="IPR002935">
    <property type="entry name" value="SAM_O-MeTrfase"/>
</dbReference>
<dbReference type="eggNOG" id="KOG1663">
    <property type="taxonomic scope" value="Eukaryota"/>
</dbReference>
<evidence type="ECO:0008006" key="7">
    <source>
        <dbReference type="Google" id="ProtNLM"/>
    </source>
</evidence>
<organism evidence="6">
    <name type="scientific">Melampsora larici-populina (strain 98AG31 / pathotype 3-4-7)</name>
    <name type="common">Poplar leaf rust fungus</name>
    <dbReference type="NCBI Taxonomy" id="747676"/>
    <lineage>
        <taxon>Eukaryota</taxon>
        <taxon>Fungi</taxon>
        <taxon>Dikarya</taxon>
        <taxon>Basidiomycota</taxon>
        <taxon>Pucciniomycotina</taxon>
        <taxon>Pucciniomycetes</taxon>
        <taxon>Pucciniales</taxon>
        <taxon>Melampsoraceae</taxon>
        <taxon>Melampsora</taxon>
    </lineage>
</organism>
<keyword evidence="2" id="KW-0808">Transferase</keyword>
<dbReference type="GO" id="GO:0032259">
    <property type="term" value="P:methylation"/>
    <property type="evidence" value="ECO:0007669"/>
    <property type="project" value="UniProtKB-KW"/>
</dbReference>
<evidence type="ECO:0000313" key="6">
    <source>
        <dbReference type="Proteomes" id="UP000001072"/>
    </source>
</evidence>
<sequence length="316" mass="34544">MSTPIFEVCPNPSHRVSALLAEARKLLSDISSTSCSDGGNGGTGHDPETAKKALDSILADAQAVVDGQEDFVQRSSNVPDPKAQWTKILEEMLASTQSTDWGGLFASGQISYRLLPAMSSNNYEAGIITFLSGLLKPRRVLELGMFTGTITLTFAAAKSVEQVVTLEVEPFLEGWCRPFWKRAGEGLNEKIDVRVGDARKTIDEMAQNGEAPFDMILIDADKPSYLAYFRKIVEHKLLSKNGVMIIDNVLFAGTAYAPYPVPLINPPNIDQASVQRSNGYGVHLKELNAEICNHPEVEVMMLGVEDGLSLVKWKDQ</sequence>